<dbReference type="AlphaFoldDB" id="A0A4R1K6M6"/>
<organism evidence="6 7">
    <name type="scientific">Seleniivibrio woodruffii</name>
    <dbReference type="NCBI Taxonomy" id="1078050"/>
    <lineage>
        <taxon>Bacteria</taxon>
        <taxon>Pseudomonadati</taxon>
        <taxon>Deferribacterota</taxon>
        <taxon>Deferribacteres</taxon>
        <taxon>Deferribacterales</taxon>
        <taxon>Geovibrionaceae</taxon>
        <taxon>Seleniivibrio</taxon>
    </lineage>
</organism>
<feature type="domain" description="Cyclic nucleotide-binding" evidence="4">
    <location>
        <begin position="15"/>
        <end position="117"/>
    </location>
</feature>
<evidence type="ECO:0000256" key="3">
    <source>
        <dbReference type="ARBA" id="ARBA00023163"/>
    </source>
</evidence>
<gene>
    <name evidence="6" type="ORF">C8D98_2062</name>
</gene>
<dbReference type="Proteomes" id="UP000294614">
    <property type="component" value="Unassembled WGS sequence"/>
</dbReference>
<evidence type="ECO:0000259" key="5">
    <source>
        <dbReference type="PROSITE" id="PS51063"/>
    </source>
</evidence>
<reference evidence="6 7" key="1">
    <citation type="submission" date="2019-03" db="EMBL/GenBank/DDBJ databases">
        <title>Genomic Encyclopedia of Type Strains, Phase IV (KMG-IV): sequencing the most valuable type-strain genomes for metagenomic binning, comparative biology and taxonomic classification.</title>
        <authorList>
            <person name="Goeker M."/>
        </authorList>
    </citation>
    <scope>NUCLEOTIDE SEQUENCE [LARGE SCALE GENOMIC DNA]</scope>
    <source>
        <strain evidence="6 7">DSM 24984</strain>
    </source>
</reference>
<dbReference type="CDD" id="cd00038">
    <property type="entry name" value="CAP_ED"/>
    <property type="match status" value="1"/>
</dbReference>
<dbReference type="InterPro" id="IPR012318">
    <property type="entry name" value="HTH_CRP"/>
</dbReference>
<dbReference type="PROSITE" id="PS51063">
    <property type="entry name" value="HTH_CRP_2"/>
    <property type="match status" value="1"/>
</dbReference>
<dbReference type="Gene3D" id="2.60.120.10">
    <property type="entry name" value="Jelly Rolls"/>
    <property type="match status" value="1"/>
</dbReference>
<keyword evidence="1" id="KW-0805">Transcription regulation</keyword>
<name>A0A4R1K6M6_9BACT</name>
<dbReference type="InterPro" id="IPR036388">
    <property type="entry name" value="WH-like_DNA-bd_sf"/>
</dbReference>
<dbReference type="GO" id="GO:0003700">
    <property type="term" value="F:DNA-binding transcription factor activity"/>
    <property type="evidence" value="ECO:0007669"/>
    <property type="project" value="TreeGrafter"/>
</dbReference>
<evidence type="ECO:0000313" key="6">
    <source>
        <dbReference type="EMBL" id="TCK59895.1"/>
    </source>
</evidence>
<protein>
    <submittedName>
        <fullName evidence="6">CRP-like cAMP-binding protein</fullName>
    </submittedName>
</protein>
<dbReference type="InterPro" id="IPR014710">
    <property type="entry name" value="RmlC-like_jellyroll"/>
</dbReference>
<dbReference type="EMBL" id="SMGG01000005">
    <property type="protein sequence ID" value="TCK59895.1"/>
    <property type="molecule type" value="Genomic_DNA"/>
</dbReference>
<keyword evidence="7" id="KW-1185">Reference proteome</keyword>
<dbReference type="InterPro" id="IPR036390">
    <property type="entry name" value="WH_DNA-bd_sf"/>
</dbReference>
<dbReference type="Gene3D" id="1.10.10.10">
    <property type="entry name" value="Winged helix-like DNA-binding domain superfamily/Winged helix DNA-binding domain"/>
    <property type="match status" value="1"/>
</dbReference>
<evidence type="ECO:0000256" key="2">
    <source>
        <dbReference type="ARBA" id="ARBA00023125"/>
    </source>
</evidence>
<accession>A0A4R1K6M6</accession>
<dbReference type="GO" id="GO:0005829">
    <property type="term" value="C:cytosol"/>
    <property type="evidence" value="ECO:0007669"/>
    <property type="project" value="TreeGrafter"/>
</dbReference>
<evidence type="ECO:0000313" key="7">
    <source>
        <dbReference type="Proteomes" id="UP000294614"/>
    </source>
</evidence>
<dbReference type="SMART" id="SM00100">
    <property type="entry name" value="cNMP"/>
    <property type="match status" value="1"/>
</dbReference>
<dbReference type="RefSeq" id="WP_132874047.1">
    <property type="nucleotide sequence ID" value="NZ_SMGG01000005.1"/>
</dbReference>
<evidence type="ECO:0000256" key="1">
    <source>
        <dbReference type="ARBA" id="ARBA00023015"/>
    </source>
</evidence>
<evidence type="ECO:0000259" key="4">
    <source>
        <dbReference type="PROSITE" id="PS50042"/>
    </source>
</evidence>
<dbReference type="OrthoDB" id="190787at2"/>
<dbReference type="Pfam" id="PF13545">
    <property type="entry name" value="HTH_Crp_2"/>
    <property type="match status" value="1"/>
</dbReference>
<sequence>MNIDIISEEHRNRSFFKGLSDSEIAEILQNGSVKKHAKGQLLVQQGDIPQHLLYVMDGALMTFRSGSEGNMNAIRLLGRGETCMDAVIFMGSISPISVSAVKNSEVLYIKRSAIEKMAATNPVFAVNLLHILAKYYKDALYQLDGLSIKSATQRAGYYLLQLYQGANSEEFVMPFSRYLVASHLGMSFETFSRTLAQIKGLGVKIKGNSVILTDKFALCPFCDEDTAAVCRNRAEKCLRNNNSLSDKKV</sequence>
<keyword evidence="2" id="KW-0238">DNA-binding</keyword>
<dbReference type="SUPFAM" id="SSF51206">
    <property type="entry name" value="cAMP-binding domain-like"/>
    <property type="match status" value="1"/>
</dbReference>
<dbReference type="Pfam" id="PF00027">
    <property type="entry name" value="cNMP_binding"/>
    <property type="match status" value="1"/>
</dbReference>
<dbReference type="InterPro" id="IPR050397">
    <property type="entry name" value="Env_Response_Regulators"/>
</dbReference>
<proteinExistence type="predicted"/>
<dbReference type="PANTHER" id="PTHR24567">
    <property type="entry name" value="CRP FAMILY TRANSCRIPTIONAL REGULATORY PROTEIN"/>
    <property type="match status" value="1"/>
</dbReference>
<dbReference type="InterPro" id="IPR018490">
    <property type="entry name" value="cNMP-bd_dom_sf"/>
</dbReference>
<dbReference type="PANTHER" id="PTHR24567:SF26">
    <property type="entry name" value="REGULATORY PROTEIN YEIL"/>
    <property type="match status" value="1"/>
</dbReference>
<dbReference type="SUPFAM" id="SSF46785">
    <property type="entry name" value="Winged helix' DNA-binding domain"/>
    <property type="match status" value="1"/>
</dbReference>
<keyword evidence="3" id="KW-0804">Transcription</keyword>
<dbReference type="PROSITE" id="PS50042">
    <property type="entry name" value="CNMP_BINDING_3"/>
    <property type="match status" value="1"/>
</dbReference>
<dbReference type="InterPro" id="IPR000595">
    <property type="entry name" value="cNMP-bd_dom"/>
</dbReference>
<feature type="domain" description="HTH crp-type" evidence="5">
    <location>
        <begin position="149"/>
        <end position="216"/>
    </location>
</feature>
<dbReference type="GO" id="GO:0003677">
    <property type="term" value="F:DNA binding"/>
    <property type="evidence" value="ECO:0007669"/>
    <property type="project" value="UniProtKB-KW"/>
</dbReference>
<comment type="caution">
    <text evidence="6">The sequence shown here is derived from an EMBL/GenBank/DDBJ whole genome shotgun (WGS) entry which is preliminary data.</text>
</comment>